<dbReference type="Proteomes" id="UP001054837">
    <property type="component" value="Unassembled WGS sequence"/>
</dbReference>
<organism evidence="1 2">
    <name type="scientific">Caerostris darwini</name>
    <dbReference type="NCBI Taxonomy" id="1538125"/>
    <lineage>
        <taxon>Eukaryota</taxon>
        <taxon>Metazoa</taxon>
        <taxon>Ecdysozoa</taxon>
        <taxon>Arthropoda</taxon>
        <taxon>Chelicerata</taxon>
        <taxon>Arachnida</taxon>
        <taxon>Araneae</taxon>
        <taxon>Araneomorphae</taxon>
        <taxon>Entelegynae</taxon>
        <taxon>Araneoidea</taxon>
        <taxon>Araneidae</taxon>
        <taxon>Caerostris</taxon>
    </lineage>
</organism>
<evidence type="ECO:0000313" key="1">
    <source>
        <dbReference type="EMBL" id="GIY03275.1"/>
    </source>
</evidence>
<comment type="caution">
    <text evidence="1">The sequence shown here is derived from an EMBL/GenBank/DDBJ whole genome shotgun (WGS) entry which is preliminary data.</text>
</comment>
<accession>A0AAV4Q5J6</accession>
<dbReference type="EMBL" id="BPLQ01003787">
    <property type="protein sequence ID" value="GIY03275.1"/>
    <property type="molecule type" value="Genomic_DNA"/>
</dbReference>
<reference evidence="1 2" key="1">
    <citation type="submission" date="2021-06" db="EMBL/GenBank/DDBJ databases">
        <title>Caerostris darwini draft genome.</title>
        <authorList>
            <person name="Kono N."/>
            <person name="Arakawa K."/>
        </authorList>
    </citation>
    <scope>NUCLEOTIDE SEQUENCE [LARGE SCALE GENOMIC DNA]</scope>
</reference>
<protein>
    <submittedName>
        <fullName evidence="1">Uncharacterized protein</fullName>
    </submittedName>
</protein>
<proteinExistence type="predicted"/>
<sequence length="124" mass="14759">MPAPEEALPKKRRENCRHRKLSAPLIMHVSKRRESFIQKSSEHVIKDASLAKKVLIWRLPRFCHWEIWGHYFGSEKGHLLTSLHTQGDEEHFSRQTILFHPIKRLEGFFKFNALMHLEQAAFEF</sequence>
<evidence type="ECO:0000313" key="2">
    <source>
        <dbReference type="Proteomes" id="UP001054837"/>
    </source>
</evidence>
<name>A0AAV4Q5J6_9ARAC</name>
<keyword evidence="2" id="KW-1185">Reference proteome</keyword>
<dbReference type="AlphaFoldDB" id="A0AAV4Q5J6"/>
<gene>
    <name evidence="1" type="ORF">CDAR_99261</name>
</gene>